<dbReference type="EMBL" id="JAGYPM010000003">
    <property type="protein sequence ID" value="MBS4190975.1"/>
    <property type="molecule type" value="Genomic_DNA"/>
</dbReference>
<keyword evidence="1" id="KW-0472">Membrane</keyword>
<gene>
    <name evidence="2" type="ORF">KHA94_12355</name>
</gene>
<comment type="caution">
    <text evidence="2">The sequence shown here is derived from an EMBL/GenBank/DDBJ whole genome shotgun (WGS) entry which is preliminary data.</text>
</comment>
<evidence type="ECO:0000256" key="1">
    <source>
        <dbReference type="SAM" id="Phobius"/>
    </source>
</evidence>
<feature type="transmembrane region" description="Helical" evidence="1">
    <location>
        <begin position="28"/>
        <end position="49"/>
    </location>
</feature>
<evidence type="ECO:0000313" key="3">
    <source>
        <dbReference type="Proteomes" id="UP000681027"/>
    </source>
</evidence>
<name>A0ABS5NT13_9BACI</name>
<sequence length="53" mass="5955">MAKTELNRNTETETEIEVEDSSSLKGTLASVFLLGFILIVTWVSVYSLFLDRS</sequence>
<dbReference type="RefSeq" id="WP_213102447.1">
    <property type="nucleotide sequence ID" value="NZ_JAGYPM010000003.1"/>
</dbReference>
<accession>A0ABS5NT13</accession>
<dbReference type="Proteomes" id="UP000681027">
    <property type="component" value="Unassembled WGS sequence"/>
</dbReference>
<reference evidence="2 3" key="1">
    <citation type="submission" date="2021-05" db="EMBL/GenBank/DDBJ databases">
        <title>Novel Bacillus species.</title>
        <authorList>
            <person name="Liu G."/>
        </authorList>
    </citation>
    <scope>NUCLEOTIDE SEQUENCE [LARGE SCALE GENOMIC DNA]</scope>
    <source>
        <strain evidence="2 3">FJAT-49705</strain>
    </source>
</reference>
<keyword evidence="1" id="KW-0812">Transmembrane</keyword>
<keyword evidence="1" id="KW-1133">Transmembrane helix</keyword>
<proteinExistence type="predicted"/>
<protein>
    <submittedName>
        <fullName evidence="2">Cytochrome c oxidase subunit 2A</fullName>
    </submittedName>
</protein>
<keyword evidence="3" id="KW-1185">Reference proteome</keyword>
<organism evidence="2 3">
    <name type="scientific">Cytobacillus citreus</name>
    <dbReference type="NCBI Taxonomy" id="2833586"/>
    <lineage>
        <taxon>Bacteria</taxon>
        <taxon>Bacillati</taxon>
        <taxon>Bacillota</taxon>
        <taxon>Bacilli</taxon>
        <taxon>Bacillales</taxon>
        <taxon>Bacillaceae</taxon>
        <taxon>Cytobacillus</taxon>
    </lineage>
</organism>
<evidence type="ECO:0000313" key="2">
    <source>
        <dbReference type="EMBL" id="MBS4190975.1"/>
    </source>
</evidence>